<name>A0A382T6N4_9ZZZZ</name>
<gene>
    <name evidence="2" type="ORF">METZ01_LOCUS369825</name>
</gene>
<proteinExistence type="predicted"/>
<feature type="non-terminal residue" evidence="2">
    <location>
        <position position="1"/>
    </location>
</feature>
<feature type="non-terminal residue" evidence="2">
    <location>
        <position position="107"/>
    </location>
</feature>
<protein>
    <submittedName>
        <fullName evidence="2">Uncharacterized protein</fullName>
    </submittedName>
</protein>
<reference evidence="2" key="1">
    <citation type="submission" date="2018-05" db="EMBL/GenBank/DDBJ databases">
        <authorList>
            <person name="Lanie J.A."/>
            <person name="Ng W.-L."/>
            <person name="Kazmierczak K.M."/>
            <person name="Andrzejewski T.M."/>
            <person name="Davidsen T.M."/>
            <person name="Wayne K.J."/>
            <person name="Tettelin H."/>
            <person name="Glass J.I."/>
            <person name="Rusch D."/>
            <person name="Podicherti R."/>
            <person name="Tsui H.-C.T."/>
            <person name="Winkler M.E."/>
        </authorList>
    </citation>
    <scope>NUCLEOTIDE SEQUENCE</scope>
</reference>
<evidence type="ECO:0000313" key="2">
    <source>
        <dbReference type="EMBL" id="SVD16971.1"/>
    </source>
</evidence>
<feature type="compositionally biased region" description="Basic residues" evidence="1">
    <location>
        <begin position="54"/>
        <end position="64"/>
    </location>
</feature>
<sequence>GGANRTLDRVTVGIGCVGRPGPSRPCGGAPAAGSPDDPDAAGERSHKCDGAIQRRPRRSTRGRRGGLGAPASRPGDRGGFTTAPAAPVGAGCDGLSDHPRVAGRFDV</sequence>
<evidence type="ECO:0000256" key="1">
    <source>
        <dbReference type="SAM" id="MobiDB-lite"/>
    </source>
</evidence>
<feature type="region of interest" description="Disordered" evidence="1">
    <location>
        <begin position="1"/>
        <end position="107"/>
    </location>
</feature>
<accession>A0A382T6N4</accession>
<organism evidence="2">
    <name type="scientific">marine metagenome</name>
    <dbReference type="NCBI Taxonomy" id="408172"/>
    <lineage>
        <taxon>unclassified sequences</taxon>
        <taxon>metagenomes</taxon>
        <taxon>ecological metagenomes</taxon>
    </lineage>
</organism>
<feature type="compositionally biased region" description="Basic and acidic residues" evidence="1">
    <location>
        <begin position="95"/>
        <end position="107"/>
    </location>
</feature>
<dbReference type="AlphaFoldDB" id="A0A382T6N4"/>
<feature type="compositionally biased region" description="Low complexity" evidence="1">
    <location>
        <begin position="19"/>
        <end position="35"/>
    </location>
</feature>
<dbReference type="EMBL" id="UINC01133819">
    <property type="protein sequence ID" value="SVD16971.1"/>
    <property type="molecule type" value="Genomic_DNA"/>
</dbReference>